<dbReference type="InterPro" id="IPR000182">
    <property type="entry name" value="GNAT_dom"/>
</dbReference>
<dbReference type="InterPro" id="IPR016181">
    <property type="entry name" value="Acyl_CoA_acyltransferase"/>
</dbReference>
<dbReference type="SUPFAM" id="SSF55729">
    <property type="entry name" value="Acyl-CoA N-acyltransferases (Nat)"/>
    <property type="match status" value="1"/>
</dbReference>
<dbReference type="SUPFAM" id="SSF52540">
    <property type="entry name" value="P-loop containing nucleoside triphosphate hydrolases"/>
    <property type="match status" value="1"/>
</dbReference>
<keyword evidence="3" id="KW-1185">Reference proteome</keyword>
<name>A0ABU0GJF6_9CELL</name>
<reference evidence="2 3" key="1">
    <citation type="submission" date="2023-07" db="EMBL/GenBank/DDBJ databases">
        <title>Sequencing the genomes of 1000 actinobacteria strains.</title>
        <authorList>
            <person name="Klenk H.-P."/>
        </authorList>
    </citation>
    <scope>NUCLEOTIDE SEQUENCE [LARGE SCALE GENOMIC DNA]</scope>
    <source>
        <strain evidence="2 3">DSM 14785</strain>
    </source>
</reference>
<dbReference type="Gene3D" id="3.40.50.300">
    <property type="entry name" value="P-loop containing nucleotide triphosphate hydrolases"/>
    <property type="match status" value="1"/>
</dbReference>
<accession>A0ABU0GJF6</accession>
<gene>
    <name evidence="2" type="ORF">JO380_001415</name>
</gene>
<dbReference type="InterPro" id="IPR027417">
    <property type="entry name" value="P-loop_NTPase"/>
</dbReference>
<dbReference type="InterPro" id="IPR051908">
    <property type="entry name" value="Ribosomal_N-acetyltransferase"/>
</dbReference>
<protein>
    <submittedName>
        <fullName evidence="2">RimJ/RimL family protein N-acetyltransferase/predicted kinase</fullName>
    </submittedName>
</protein>
<comment type="caution">
    <text evidence="2">The sequence shown here is derived from an EMBL/GenBank/DDBJ whole genome shotgun (WGS) entry which is preliminary data.</text>
</comment>
<dbReference type="Gene3D" id="3.40.630.30">
    <property type="match status" value="1"/>
</dbReference>
<dbReference type="GO" id="GO:0016301">
    <property type="term" value="F:kinase activity"/>
    <property type="evidence" value="ECO:0007669"/>
    <property type="project" value="UniProtKB-KW"/>
</dbReference>
<dbReference type="Pfam" id="PF13671">
    <property type="entry name" value="AAA_33"/>
    <property type="match status" value="1"/>
</dbReference>
<organism evidence="2 3">
    <name type="scientific">Cellulomonas iranensis</name>
    <dbReference type="NCBI Taxonomy" id="76862"/>
    <lineage>
        <taxon>Bacteria</taxon>
        <taxon>Bacillati</taxon>
        <taxon>Actinomycetota</taxon>
        <taxon>Actinomycetes</taxon>
        <taxon>Micrococcales</taxon>
        <taxon>Cellulomonadaceae</taxon>
        <taxon>Cellulomonas</taxon>
    </lineage>
</organism>
<keyword evidence="2" id="KW-0418">Kinase</keyword>
<dbReference type="RefSeq" id="WP_169798609.1">
    <property type="nucleotide sequence ID" value="NZ_JAUSVM010000001.1"/>
</dbReference>
<sequence length="332" mass="35377">MDGSTVIEDPPVLTDGVVTLRCLTADDVDALLAGEDDDQVRWLSEGHRSERPPTTAWVAQNRAQWRDGGPRRHLGVLDAATGELAGTVEAHLALPDLPRGTANVSYAVLPAWRGRGYAVRAVRLLRRWLAERTDATSAVLRVDAANVPSLRVARDAGCLPPEPGPDGLLHHVLPLREPARVVLVCGPAGSGKSTHAARLARAGWAHLAFDAAAWAAGHREHPLPADVAARVHEDLRARLVGLVGDGVDVVVDTSFWSRASRASYRALLAPLGVVPVTHHLVTPRAEVLRRLAARTGAGPDDVVVPPDRAAVYLDGFEDPTPDEGPLVRVPPA</sequence>
<dbReference type="Pfam" id="PF13302">
    <property type="entry name" value="Acetyltransf_3"/>
    <property type="match status" value="1"/>
</dbReference>
<dbReference type="PROSITE" id="PS51186">
    <property type="entry name" value="GNAT"/>
    <property type="match status" value="1"/>
</dbReference>
<evidence type="ECO:0000313" key="3">
    <source>
        <dbReference type="Proteomes" id="UP001240250"/>
    </source>
</evidence>
<keyword evidence="2" id="KW-0808">Transferase</keyword>
<proteinExistence type="predicted"/>
<dbReference type="EMBL" id="JAUSVM010000001">
    <property type="protein sequence ID" value="MDQ0425034.1"/>
    <property type="molecule type" value="Genomic_DNA"/>
</dbReference>
<dbReference type="PANTHER" id="PTHR43441">
    <property type="entry name" value="RIBOSOMAL-PROTEIN-SERINE ACETYLTRANSFERASE"/>
    <property type="match status" value="1"/>
</dbReference>
<evidence type="ECO:0000313" key="2">
    <source>
        <dbReference type="EMBL" id="MDQ0425034.1"/>
    </source>
</evidence>
<feature type="domain" description="N-acetyltransferase" evidence="1">
    <location>
        <begin position="18"/>
        <end position="180"/>
    </location>
</feature>
<dbReference type="Proteomes" id="UP001240250">
    <property type="component" value="Unassembled WGS sequence"/>
</dbReference>
<dbReference type="PANTHER" id="PTHR43441:SF2">
    <property type="entry name" value="FAMILY ACETYLTRANSFERASE, PUTATIVE (AFU_ORTHOLOGUE AFUA_7G00850)-RELATED"/>
    <property type="match status" value="1"/>
</dbReference>
<evidence type="ECO:0000259" key="1">
    <source>
        <dbReference type="PROSITE" id="PS51186"/>
    </source>
</evidence>